<sequence>MPRQRSPSTSEIKDPSYVQSDSKASTNSTLWHGQPRPAKKAPRQRQLTESLASTGIETNVPTTKAWTEESNKDEFGYLVESEYSQSTALEPSGTSVGLMEDFEHDDGLAALAPPANLVPWRKDAPVPFDDAVEHQDASEEEVGEEQVSNLDLNNIVKECFSLGYDVVFGVPRSQGAQKRFAACMRVLGIQDPLPTLTAVRDVLTGIIPPSSPSIKERLASILGDVVHASPDTVKRTLYLRSLLQSVCLSRQLQWAKDHKRETGFHSATARKQELERRIAVHGENACTPVVYLGQTMGTAMERAIADYERGYARPAALEVVNLFKLPEWCGSAELHMVEHMFLYICNTLRLANTSPGSAAPRSLPGQRLDWMHVEPRHLQELRFANWEMPSHLSVEQDCCSGRDAFILVLTRARHSKADGRSMRAAVQMWLSTLNQLSVGEDNEAAEEEDSQGSARPSRPPPHHRTAIFIPGGEDYDTFYRKCIAAGCTFSSKPAFAHLGRKIAAASPVDAMVHPYNAIPDIVHVSGLLDWPVPVITSLSLAVPFGHKATCLEHEHVIARMFAVSVHMVLSPSVPVTTLSPALQDVLDGPAPQTTDSSSYLYYIESDPLYNASQDLEHRYKADAQVAEKPRLCIQGSGGQHFTFPLKNAWAGCHIVGHVGVRVQQGVKLNSSKEGSMYREPTTNNLANTFIVARLTCNLSKQDTRLQSFAED</sequence>
<accession>A0A316VZC6</accession>
<protein>
    <submittedName>
        <fullName evidence="2">Uncharacterized protein</fullName>
    </submittedName>
</protein>
<dbReference type="GeneID" id="37038184"/>
<dbReference type="RefSeq" id="XP_025368015.1">
    <property type="nucleotide sequence ID" value="XM_025516314.1"/>
</dbReference>
<dbReference type="OrthoDB" id="10516963at2759"/>
<reference evidence="2 3" key="1">
    <citation type="journal article" date="2018" name="Mol. Biol. Evol.">
        <title>Broad Genomic Sampling Reveals a Smut Pathogenic Ancestry of the Fungal Clade Ustilaginomycotina.</title>
        <authorList>
            <person name="Kijpornyongpan T."/>
            <person name="Mondo S.J."/>
            <person name="Barry K."/>
            <person name="Sandor L."/>
            <person name="Lee J."/>
            <person name="Lipzen A."/>
            <person name="Pangilinan J."/>
            <person name="LaButti K."/>
            <person name="Hainaut M."/>
            <person name="Henrissat B."/>
            <person name="Grigoriev I.V."/>
            <person name="Spatafora J.W."/>
            <person name="Aime M.C."/>
        </authorList>
    </citation>
    <scope>NUCLEOTIDE SEQUENCE [LARGE SCALE GENOMIC DNA]</scope>
    <source>
        <strain evidence="2 3">MCA 4658</strain>
    </source>
</reference>
<evidence type="ECO:0000313" key="2">
    <source>
        <dbReference type="EMBL" id="PWN40855.1"/>
    </source>
</evidence>
<dbReference type="Proteomes" id="UP000245783">
    <property type="component" value="Unassembled WGS sequence"/>
</dbReference>
<feature type="compositionally biased region" description="Polar residues" evidence="1">
    <location>
        <begin position="17"/>
        <end position="31"/>
    </location>
</feature>
<feature type="compositionally biased region" description="Acidic residues" evidence="1">
    <location>
        <begin position="440"/>
        <end position="450"/>
    </location>
</feature>
<dbReference type="EMBL" id="KZ819405">
    <property type="protein sequence ID" value="PWN40855.1"/>
    <property type="molecule type" value="Genomic_DNA"/>
</dbReference>
<keyword evidence="3" id="KW-1185">Reference proteome</keyword>
<organism evidence="2 3">
    <name type="scientific">Ceraceosorus guamensis</name>
    <dbReference type="NCBI Taxonomy" id="1522189"/>
    <lineage>
        <taxon>Eukaryota</taxon>
        <taxon>Fungi</taxon>
        <taxon>Dikarya</taxon>
        <taxon>Basidiomycota</taxon>
        <taxon>Ustilaginomycotina</taxon>
        <taxon>Exobasidiomycetes</taxon>
        <taxon>Ceraceosorales</taxon>
        <taxon>Ceraceosoraceae</taxon>
        <taxon>Ceraceosorus</taxon>
    </lineage>
</organism>
<dbReference type="AlphaFoldDB" id="A0A316VZC6"/>
<feature type="compositionally biased region" description="Polar residues" evidence="1">
    <location>
        <begin position="1"/>
        <end position="10"/>
    </location>
</feature>
<gene>
    <name evidence="2" type="ORF">IE81DRAFT_348871</name>
</gene>
<name>A0A316VZC6_9BASI</name>
<feature type="region of interest" description="Disordered" evidence="1">
    <location>
        <begin position="1"/>
        <end position="67"/>
    </location>
</feature>
<proteinExistence type="predicted"/>
<feature type="region of interest" description="Disordered" evidence="1">
    <location>
        <begin position="439"/>
        <end position="463"/>
    </location>
</feature>
<feature type="compositionally biased region" description="Polar residues" evidence="1">
    <location>
        <begin position="45"/>
        <end position="65"/>
    </location>
</feature>
<evidence type="ECO:0000256" key="1">
    <source>
        <dbReference type="SAM" id="MobiDB-lite"/>
    </source>
</evidence>
<evidence type="ECO:0000313" key="3">
    <source>
        <dbReference type="Proteomes" id="UP000245783"/>
    </source>
</evidence>
<dbReference type="InParanoid" id="A0A316VZC6"/>